<evidence type="ECO:0000259" key="2">
    <source>
        <dbReference type="Pfam" id="PF01852"/>
    </source>
</evidence>
<dbReference type="EMBL" id="CAJZBQ010000009">
    <property type="protein sequence ID" value="CAG9312970.1"/>
    <property type="molecule type" value="Genomic_DNA"/>
</dbReference>
<dbReference type="AlphaFoldDB" id="A0AAU9IU14"/>
<comment type="caution">
    <text evidence="3">The sequence shown here is derived from an EMBL/GenBank/DDBJ whole genome shotgun (WGS) entry which is preliminary data.</text>
</comment>
<dbReference type="SUPFAM" id="SSF55961">
    <property type="entry name" value="Bet v1-like"/>
    <property type="match status" value="1"/>
</dbReference>
<dbReference type="InterPro" id="IPR002913">
    <property type="entry name" value="START_lipid-bd_dom"/>
</dbReference>
<accession>A0AAU9IU14</accession>
<dbReference type="Proteomes" id="UP001162131">
    <property type="component" value="Unassembled WGS sequence"/>
</dbReference>
<feature type="region of interest" description="Disordered" evidence="1">
    <location>
        <begin position="248"/>
        <end position="268"/>
    </location>
</feature>
<dbReference type="GO" id="GO:0008289">
    <property type="term" value="F:lipid binding"/>
    <property type="evidence" value="ECO:0007669"/>
    <property type="project" value="InterPro"/>
</dbReference>
<dbReference type="Gene3D" id="3.30.530.20">
    <property type="match status" value="1"/>
</dbReference>
<reference evidence="3" key="1">
    <citation type="submission" date="2021-09" db="EMBL/GenBank/DDBJ databases">
        <authorList>
            <consortium name="AG Swart"/>
            <person name="Singh M."/>
            <person name="Singh A."/>
            <person name="Seah K."/>
            <person name="Emmerich C."/>
        </authorList>
    </citation>
    <scope>NUCLEOTIDE SEQUENCE</scope>
    <source>
        <strain evidence="3">ATCC30299</strain>
    </source>
</reference>
<dbReference type="Pfam" id="PF01852">
    <property type="entry name" value="START"/>
    <property type="match status" value="1"/>
</dbReference>
<dbReference type="InterPro" id="IPR023393">
    <property type="entry name" value="START-like_dom_sf"/>
</dbReference>
<evidence type="ECO:0000256" key="1">
    <source>
        <dbReference type="SAM" id="MobiDB-lite"/>
    </source>
</evidence>
<name>A0AAU9IU14_9CILI</name>
<protein>
    <recommendedName>
        <fullName evidence="2">START domain-containing protein</fullName>
    </recommendedName>
</protein>
<feature type="domain" description="START" evidence="2">
    <location>
        <begin position="65"/>
        <end position="215"/>
    </location>
</feature>
<organism evidence="3 4">
    <name type="scientific">Blepharisma stoltei</name>
    <dbReference type="NCBI Taxonomy" id="1481888"/>
    <lineage>
        <taxon>Eukaryota</taxon>
        <taxon>Sar</taxon>
        <taxon>Alveolata</taxon>
        <taxon>Ciliophora</taxon>
        <taxon>Postciliodesmatophora</taxon>
        <taxon>Heterotrichea</taxon>
        <taxon>Heterotrichida</taxon>
        <taxon>Blepharismidae</taxon>
        <taxon>Blepharisma</taxon>
    </lineage>
</organism>
<feature type="region of interest" description="Disordered" evidence="1">
    <location>
        <begin position="1"/>
        <end position="23"/>
    </location>
</feature>
<evidence type="ECO:0000313" key="3">
    <source>
        <dbReference type="EMBL" id="CAG9312970.1"/>
    </source>
</evidence>
<evidence type="ECO:0000313" key="4">
    <source>
        <dbReference type="Proteomes" id="UP001162131"/>
    </source>
</evidence>
<feature type="compositionally biased region" description="Basic and acidic residues" evidence="1">
    <location>
        <begin position="258"/>
        <end position="268"/>
    </location>
</feature>
<sequence>MGCCASRDKPTDSKDNKPPHAEKDNIVSEAQKLNIRPIEENLDIQSYDLLKYIEELNSTASWNTIKEDSWFSVKSIRGTKFDQVSPVTRAWLHLDERIPLTKLLDVLLLPEKRKEWDEVTTLEIFDGNFPSLFYLYQSVMLLGFKNDYVTKNLVKTSDDSVVAISYNVENEKKPIEKGFNRGVIHFNVIMVTLVNNRTEITVYNQTDPKNKLGKMSADKKIESLDKWCLKLKTAIMKEVGKQTKLQDNANEDTMIEEEPNKAEQVIKT</sequence>
<gene>
    <name evidence="3" type="ORF">BSTOLATCC_MIC7761</name>
</gene>
<keyword evidence="4" id="KW-1185">Reference proteome</keyword>
<proteinExistence type="predicted"/>